<dbReference type="GO" id="GO:0008146">
    <property type="term" value="F:sulfotransferase activity"/>
    <property type="evidence" value="ECO:0007669"/>
    <property type="project" value="InterPro"/>
</dbReference>
<dbReference type="Proteomes" id="UP000282971">
    <property type="component" value="Unassembled WGS sequence"/>
</dbReference>
<protein>
    <submittedName>
        <fullName evidence="1">Sulfotransferase</fullName>
    </submittedName>
</protein>
<keyword evidence="1" id="KW-0808">Transferase</keyword>
<dbReference type="InterPro" id="IPR027417">
    <property type="entry name" value="P-loop_NTPase"/>
</dbReference>
<dbReference type="InterPro" id="IPR005331">
    <property type="entry name" value="Sulfotransferase"/>
</dbReference>
<dbReference type="EMBL" id="SACN01000001">
    <property type="protein sequence ID" value="RVT94341.1"/>
    <property type="molecule type" value="Genomic_DNA"/>
</dbReference>
<evidence type="ECO:0000313" key="2">
    <source>
        <dbReference type="Proteomes" id="UP000282971"/>
    </source>
</evidence>
<keyword evidence="2" id="KW-1185">Reference proteome</keyword>
<sequence>MAGFLSDTIRYGVVRSLRAAAHDVRLISDIPEKQCRLGRHPNLSSKRHRRLDMVRARGVLFIHVPKNAGTSISQQLYGEQIKHASVRYYRTVGGDLMDRVKSFCILRDPIDRFLSAYRYAIDAGTKDNRISPPFFSDYTGFRHVGDAIDHVAGARDMFRIDHIFRPQVWYVTTELGSIGVDHVVHYDALGDLAAIDPALRGADRVRLNASRDIPILLTRAQREEIMRVYARDYELIERAKRLWPGALRDRLRQGEA</sequence>
<dbReference type="Gene3D" id="3.40.50.300">
    <property type="entry name" value="P-loop containing nucleotide triphosphate hydrolases"/>
    <property type="match status" value="1"/>
</dbReference>
<comment type="caution">
    <text evidence="1">The sequence shown here is derived from an EMBL/GenBank/DDBJ whole genome shotgun (WGS) entry which is preliminary data.</text>
</comment>
<accession>A0A437M9G2</accession>
<dbReference type="RefSeq" id="WP_127743742.1">
    <property type="nucleotide sequence ID" value="NZ_SACN01000001.1"/>
</dbReference>
<proteinExistence type="predicted"/>
<dbReference type="SUPFAM" id="SSF52540">
    <property type="entry name" value="P-loop containing nucleoside triphosphate hydrolases"/>
    <property type="match status" value="1"/>
</dbReference>
<organism evidence="1 2">
    <name type="scientific">Sphingomonas crocodyli</name>
    <dbReference type="NCBI Taxonomy" id="1979270"/>
    <lineage>
        <taxon>Bacteria</taxon>
        <taxon>Pseudomonadati</taxon>
        <taxon>Pseudomonadota</taxon>
        <taxon>Alphaproteobacteria</taxon>
        <taxon>Sphingomonadales</taxon>
        <taxon>Sphingomonadaceae</taxon>
        <taxon>Sphingomonas</taxon>
    </lineage>
</organism>
<dbReference type="OrthoDB" id="288532at2"/>
<name>A0A437M9G2_9SPHN</name>
<dbReference type="GO" id="GO:0016020">
    <property type="term" value="C:membrane"/>
    <property type="evidence" value="ECO:0007669"/>
    <property type="project" value="InterPro"/>
</dbReference>
<dbReference type="AlphaFoldDB" id="A0A437M9G2"/>
<gene>
    <name evidence="1" type="ORF">EOD43_11000</name>
</gene>
<evidence type="ECO:0000313" key="1">
    <source>
        <dbReference type="EMBL" id="RVT94341.1"/>
    </source>
</evidence>
<reference evidence="1 2" key="1">
    <citation type="submission" date="2019-01" db="EMBL/GenBank/DDBJ databases">
        <authorList>
            <person name="Chen W.-M."/>
        </authorList>
    </citation>
    <scope>NUCLEOTIDE SEQUENCE [LARGE SCALE GENOMIC DNA]</scope>
    <source>
        <strain evidence="1 2">CCP-7</strain>
    </source>
</reference>
<dbReference type="Pfam" id="PF03567">
    <property type="entry name" value="Sulfotransfer_2"/>
    <property type="match status" value="1"/>
</dbReference>